<keyword evidence="2" id="KW-1185">Reference proteome</keyword>
<dbReference type="AlphaFoldDB" id="A0AAD7DU13"/>
<sequence length="142" mass="15353">MCCPSEGNLHSQDTAILLEGFSEEVEIQYEMNTVSGCADGAGPDFNIKSITVPTNGLSTASGFLSIVYKYGVGYNAAILRNTQRAIERWNTIVGPNLYVALPGGGGSTRCYIVISYLCRGPGLYVLKRCFQMCRHISSLNQG</sequence>
<comment type="caution">
    <text evidence="1">The sequence shown here is derived from an EMBL/GenBank/DDBJ whole genome shotgun (WGS) entry which is preliminary data.</text>
</comment>
<protein>
    <submittedName>
        <fullName evidence="1">Uncharacterized protein</fullName>
    </submittedName>
</protein>
<accession>A0AAD7DU13</accession>
<evidence type="ECO:0000313" key="2">
    <source>
        <dbReference type="Proteomes" id="UP001221757"/>
    </source>
</evidence>
<reference evidence="1" key="1">
    <citation type="submission" date="2023-03" db="EMBL/GenBank/DDBJ databases">
        <title>Massive genome expansion in bonnet fungi (Mycena s.s.) driven by repeated elements and novel gene families across ecological guilds.</title>
        <authorList>
            <consortium name="Lawrence Berkeley National Laboratory"/>
            <person name="Harder C.B."/>
            <person name="Miyauchi S."/>
            <person name="Viragh M."/>
            <person name="Kuo A."/>
            <person name="Thoen E."/>
            <person name="Andreopoulos B."/>
            <person name="Lu D."/>
            <person name="Skrede I."/>
            <person name="Drula E."/>
            <person name="Henrissat B."/>
            <person name="Morin E."/>
            <person name="Kohler A."/>
            <person name="Barry K."/>
            <person name="LaButti K."/>
            <person name="Morin E."/>
            <person name="Salamov A."/>
            <person name="Lipzen A."/>
            <person name="Mereny Z."/>
            <person name="Hegedus B."/>
            <person name="Baldrian P."/>
            <person name="Stursova M."/>
            <person name="Weitz H."/>
            <person name="Taylor A."/>
            <person name="Grigoriev I.V."/>
            <person name="Nagy L.G."/>
            <person name="Martin F."/>
            <person name="Kauserud H."/>
        </authorList>
    </citation>
    <scope>NUCLEOTIDE SEQUENCE</scope>
    <source>
        <strain evidence="1">CBHHK067</strain>
    </source>
</reference>
<name>A0AAD7DU13_MYCRO</name>
<proteinExistence type="predicted"/>
<gene>
    <name evidence="1" type="ORF">B0H17DRAFT_1129824</name>
</gene>
<organism evidence="1 2">
    <name type="scientific">Mycena rosella</name>
    <name type="common">Pink bonnet</name>
    <name type="synonym">Agaricus rosellus</name>
    <dbReference type="NCBI Taxonomy" id="1033263"/>
    <lineage>
        <taxon>Eukaryota</taxon>
        <taxon>Fungi</taxon>
        <taxon>Dikarya</taxon>
        <taxon>Basidiomycota</taxon>
        <taxon>Agaricomycotina</taxon>
        <taxon>Agaricomycetes</taxon>
        <taxon>Agaricomycetidae</taxon>
        <taxon>Agaricales</taxon>
        <taxon>Marasmiineae</taxon>
        <taxon>Mycenaceae</taxon>
        <taxon>Mycena</taxon>
    </lineage>
</organism>
<dbReference type="Proteomes" id="UP001221757">
    <property type="component" value="Unassembled WGS sequence"/>
</dbReference>
<evidence type="ECO:0000313" key="1">
    <source>
        <dbReference type="EMBL" id="KAJ7698298.1"/>
    </source>
</evidence>
<dbReference type="EMBL" id="JARKIE010000026">
    <property type="protein sequence ID" value="KAJ7698298.1"/>
    <property type="molecule type" value="Genomic_DNA"/>
</dbReference>